<reference evidence="1 2" key="1">
    <citation type="submission" date="2021-12" db="EMBL/GenBank/DDBJ databases">
        <title>Genome sequencing of bacteria with rrn-lacking chromosome and rrn-plasmid.</title>
        <authorList>
            <person name="Anda M."/>
            <person name="Iwasaki W."/>
        </authorList>
    </citation>
    <scope>NUCLEOTIDE SEQUENCE [LARGE SCALE GENOMIC DNA]</scope>
    <source>
        <strain evidence="1 2">NBRC 101262</strain>
    </source>
</reference>
<dbReference type="Proteomes" id="UP001354989">
    <property type="component" value="Chromosome"/>
</dbReference>
<evidence type="ECO:0000313" key="2">
    <source>
        <dbReference type="Proteomes" id="UP001354989"/>
    </source>
</evidence>
<evidence type="ECO:0000313" key="1">
    <source>
        <dbReference type="EMBL" id="BDD00429.1"/>
    </source>
</evidence>
<organism evidence="1 2">
    <name type="scientific">Persicobacter psychrovividus</name>
    <dbReference type="NCBI Taxonomy" id="387638"/>
    <lineage>
        <taxon>Bacteria</taxon>
        <taxon>Pseudomonadati</taxon>
        <taxon>Bacteroidota</taxon>
        <taxon>Cytophagia</taxon>
        <taxon>Cytophagales</taxon>
        <taxon>Persicobacteraceae</taxon>
        <taxon>Persicobacter</taxon>
    </lineage>
</organism>
<sequence length="908" mass="105260">MGGGYLVYQNYQHQHLTTWDFVPASAIAVFESQHIVEDWNLFSQQPLWKSLESNPQINQFNETLTELDSLSGKNGALQKITHGQNFLVSFHITSKNHLNWVMYFKPKEKQTGQLLRLLKQYETNQDYRYTVRAYHQIKIEQLTNKKTRKSMTFFHQDNVLIASRSSVLVEDVVRHLTDGQDNGFKKSQWGLFDIPKFNKDQGNLYLNFNTCGQTAKNFAHNQFSAQSGQLLNKLFNGLFLDLYFPADEIIGNGTVFMDSTNHQLYLNTFRDQPALTSNNIYGYIPKQTAVAYQIQVGNMALWQSKMAEYWKQNRIDPALRNQMTFRLNMTVADWLSWSTGNITLLTLDSNKPEAPNKLVLLPAKDIKIAQEKIEWLEKQHASSSGQITPTSIIEGQPIYALSWNNFPERLFGAPFEGFDKVFYTFYDKLLVIGNSTMALHQFINAQQLENTWGKSVRHEPFLGQTNEHSQVSLMIDFKKAWGLIKANASDPMKTFIDQHYIDFMPMDLSAIQFQRQENNSFTANWLLKQKMGATGTTKPQQLRLHSSFKVSHKPTAKPLVVKHWQKKTPEVLLLQDSSRVELINQQGASVWNTQLKDTICDEQYQIDFYNNQYLQYLIPAKNKLYLIDRNGHEVKDYPKAYPANSKVAHFSVFDYDQNKKYRFCFTSTTGDLYLTDKDLQPLKGWAPKKLGATELGKPQFFRVGSRDCILVTSKTGKVFLMNRRGAFYKGFPLDLGREFDGKIFIDEGTSLSNTKVSVISNEGLLITFDLEGKILKKNQLYKPLKESRFTLIPDLQRSDFLILRHDLHQVSFLNDNGRLLFEKDYLNPEAMDIQYYNFSKNSQFIVYTDKTQDFTYLYNQKGELLNGQPIDSSEPIALMYSAAQQKFTLYNVYRNELRQWEFYKTDNL</sequence>
<dbReference type="EMBL" id="AP025292">
    <property type="protein sequence ID" value="BDD00429.1"/>
    <property type="molecule type" value="Genomic_DNA"/>
</dbReference>
<name>A0ABN6LC71_9BACT</name>
<proteinExistence type="predicted"/>
<accession>A0ABN6LC71</accession>
<protein>
    <submittedName>
        <fullName evidence="1">Uncharacterized protein</fullName>
    </submittedName>
</protein>
<keyword evidence="2" id="KW-1185">Reference proteome</keyword>
<gene>
    <name evidence="1" type="ORF">PEPS_27090</name>
</gene>